<proteinExistence type="inferred from homology"/>
<dbReference type="FunFam" id="3.90.1030.10:FF:000001">
    <property type="entry name" value="50S ribosomal protein L17"/>
    <property type="match status" value="1"/>
</dbReference>
<sequence>MRHRNAGFKLGRNTSHRRALLRNLVTSVIVEDRVHTTVAKAKAVRPHVEKMITLGKKGDLHSRRQALAFLQTDEAVTRLFETVAPRYGDRQGGYLRIVRTGFQRGDGAEKAFIELLGAEKQLEAKAQKRADAKAKKREELEKQLEEAKKEEGEGGNEEAA</sequence>
<evidence type="ECO:0000313" key="8">
    <source>
        <dbReference type="Proteomes" id="UP001059380"/>
    </source>
</evidence>
<feature type="compositionally biased region" description="Basic and acidic residues" evidence="6">
    <location>
        <begin position="126"/>
        <end position="152"/>
    </location>
</feature>
<evidence type="ECO:0000256" key="1">
    <source>
        <dbReference type="ARBA" id="ARBA00008777"/>
    </source>
</evidence>
<dbReference type="Pfam" id="PF01196">
    <property type="entry name" value="Ribosomal_L17"/>
    <property type="match status" value="1"/>
</dbReference>
<name>A0A9J7BUF4_9BACT</name>
<dbReference type="InterPro" id="IPR000456">
    <property type="entry name" value="Ribosomal_bL17"/>
</dbReference>
<dbReference type="RefSeq" id="WP_260795936.1">
    <property type="nucleotide sequence ID" value="NZ_CP093313.1"/>
</dbReference>
<dbReference type="InterPro" id="IPR036373">
    <property type="entry name" value="Ribosomal_bL17_sf"/>
</dbReference>
<dbReference type="AlphaFoldDB" id="A0A9J7BUF4"/>
<dbReference type="Proteomes" id="UP001059380">
    <property type="component" value="Chromosome"/>
</dbReference>
<gene>
    <name evidence="4 7" type="primary">rplQ</name>
    <name evidence="7" type="ORF">MOP44_10190</name>
</gene>
<evidence type="ECO:0000256" key="4">
    <source>
        <dbReference type="HAMAP-Rule" id="MF_01368"/>
    </source>
</evidence>
<evidence type="ECO:0000256" key="2">
    <source>
        <dbReference type="ARBA" id="ARBA00022980"/>
    </source>
</evidence>
<evidence type="ECO:0000256" key="5">
    <source>
        <dbReference type="RuleBase" id="RU000660"/>
    </source>
</evidence>
<keyword evidence="3 4" id="KW-0687">Ribonucleoprotein</keyword>
<dbReference type="GO" id="GO:0006412">
    <property type="term" value="P:translation"/>
    <property type="evidence" value="ECO:0007669"/>
    <property type="project" value="UniProtKB-UniRule"/>
</dbReference>
<reference evidence="7" key="1">
    <citation type="submission" date="2021-04" db="EMBL/GenBank/DDBJ databases">
        <title>Phylogenetic analysis of Acidobacteriaceae.</title>
        <authorList>
            <person name="Qiu L."/>
            <person name="Zhang Q."/>
        </authorList>
    </citation>
    <scope>NUCLEOTIDE SEQUENCE</scope>
    <source>
        <strain evidence="7">DSM 25168</strain>
    </source>
</reference>
<dbReference type="GO" id="GO:0022625">
    <property type="term" value="C:cytosolic large ribosomal subunit"/>
    <property type="evidence" value="ECO:0007669"/>
    <property type="project" value="TreeGrafter"/>
</dbReference>
<dbReference type="GO" id="GO:0003735">
    <property type="term" value="F:structural constituent of ribosome"/>
    <property type="evidence" value="ECO:0007669"/>
    <property type="project" value="InterPro"/>
</dbReference>
<dbReference type="SUPFAM" id="SSF64263">
    <property type="entry name" value="Prokaryotic ribosomal protein L17"/>
    <property type="match status" value="1"/>
</dbReference>
<dbReference type="PANTHER" id="PTHR14413:SF16">
    <property type="entry name" value="LARGE RIBOSOMAL SUBUNIT PROTEIN BL17M"/>
    <property type="match status" value="1"/>
</dbReference>
<evidence type="ECO:0000313" key="7">
    <source>
        <dbReference type="EMBL" id="UWZ86295.1"/>
    </source>
</evidence>
<keyword evidence="2 4" id="KW-0689">Ribosomal protein</keyword>
<comment type="subunit">
    <text evidence="4">Part of the 50S ribosomal subunit. Contacts protein L32.</text>
</comment>
<accession>A0A9J7BUF4</accession>
<dbReference type="PANTHER" id="PTHR14413">
    <property type="entry name" value="RIBOSOMAL PROTEIN L17"/>
    <property type="match status" value="1"/>
</dbReference>
<organism evidence="7 8">
    <name type="scientific">Occallatibacter riparius</name>
    <dbReference type="NCBI Taxonomy" id="1002689"/>
    <lineage>
        <taxon>Bacteria</taxon>
        <taxon>Pseudomonadati</taxon>
        <taxon>Acidobacteriota</taxon>
        <taxon>Terriglobia</taxon>
        <taxon>Terriglobales</taxon>
        <taxon>Acidobacteriaceae</taxon>
        <taxon>Occallatibacter</taxon>
    </lineage>
</organism>
<dbReference type="HAMAP" id="MF_01368">
    <property type="entry name" value="Ribosomal_bL17"/>
    <property type="match status" value="1"/>
</dbReference>
<evidence type="ECO:0000256" key="6">
    <source>
        <dbReference type="SAM" id="MobiDB-lite"/>
    </source>
</evidence>
<dbReference type="Gene3D" id="3.90.1030.10">
    <property type="entry name" value="Ribosomal protein L17"/>
    <property type="match status" value="1"/>
</dbReference>
<dbReference type="EMBL" id="CP093313">
    <property type="protein sequence ID" value="UWZ86295.1"/>
    <property type="molecule type" value="Genomic_DNA"/>
</dbReference>
<comment type="similarity">
    <text evidence="1 4 5">Belongs to the bacterial ribosomal protein bL17 family.</text>
</comment>
<dbReference type="NCBIfam" id="TIGR00059">
    <property type="entry name" value="L17"/>
    <property type="match status" value="1"/>
</dbReference>
<dbReference type="KEGG" id="orp:MOP44_10190"/>
<keyword evidence="8" id="KW-1185">Reference proteome</keyword>
<feature type="region of interest" description="Disordered" evidence="6">
    <location>
        <begin position="126"/>
        <end position="160"/>
    </location>
</feature>
<protein>
    <recommendedName>
        <fullName evidence="4">Large ribosomal subunit protein bL17</fullName>
    </recommendedName>
</protein>
<evidence type="ECO:0000256" key="3">
    <source>
        <dbReference type="ARBA" id="ARBA00023274"/>
    </source>
</evidence>